<reference evidence="2" key="1">
    <citation type="journal article" date="2023" name="Nat. Plants">
        <title>Single-cell RNA sequencing provides a high-resolution roadmap for understanding the multicellular compartmentation of specialized metabolism.</title>
        <authorList>
            <person name="Sun S."/>
            <person name="Shen X."/>
            <person name="Li Y."/>
            <person name="Li Y."/>
            <person name="Wang S."/>
            <person name="Li R."/>
            <person name="Zhang H."/>
            <person name="Shen G."/>
            <person name="Guo B."/>
            <person name="Wei J."/>
            <person name="Xu J."/>
            <person name="St-Pierre B."/>
            <person name="Chen S."/>
            <person name="Sun C."/>
        </authorList>
    </citation>
    <scope>NUCLEOTIDE SEQUENCE [LARGE SCALE GENOMIC DNA]</scope>
</reference>
<sequence length="163" mass="18390">MYKLQPSSRAATHISAILQVGQPALTTVGLRSRRMFETCEKMRIGPEFIHDQDEACVGGQGRRLDNRFAWRCSGGEEEAQNRFNGEVLQSRHLEELHIRPWIRRDKEISRGPIEGRGGSYSHTLSFPRRSLVRRQHISEPSVVGSQLIATLLFGSGAKDHEIG</sequence>
<dbReference type="Proteomes" id="UP001060085">
    <property type="component" value="Linkage Group LG02"/>
</dbReference>
<organism evidence="1 2">
    <name type="scientific">Catharanthus roseus</name>
    <name type="common">Madagascar periwinkle</name>
    <name type="synonym">Vinca rosea</name>
    <dbReference type="NCBI Taxonomy" id="4058"/>
    <lineage>
        <taxon>Eukaryota</taxon>
        <taxon>Viridiplantae</taxon>
        <taxon>Streptophyta</taxon>
        <taxon>Embryophyta</taxon>
        <taxon>Tracheophyta</taxon>
        <taxon>Spermatophyta</taxon>
        <taxon>Magnoliopsida</taxon>
        <taxon>eudicotyledons</taxon>
        <taxon>Gunneridae</taxon>
        <taxon>Pentapetalae</taxon>
        <taxon>asterids</taxon>
        <taxon>lamiids</taxon>
        <taxon>Gentianales</taxon>
        <taxon>Apocynaceae</taxon>
        <taxon>Rauvolfioideae</taxon>
        <taxon>Vinceae</taxon>
        <taxon>Catharanthinae</taxon>
        <taxon>Catharanthus</taxon>
    </lineage>
</organism>
<accession>A0ACC0BZ14</accession>
<dbReference type="EMBL" id="CM044702">
    <property type="protein sequence ID" value="KAI5677962.1"/>
    <property type="molecule type" value="Genomic_DNA"/>
</dbReference>
<proteinExistence type="predicted"/>
<evidence type="ECO:0000313" key="2">
    <source>
        <dbReference type="Proteomes" id="UP001060085"/>
    </source>
</evidence>
<protein>
    <submittedName>
        <fullName evidence="1">Uncharacterized protein</fullName>
    </submittedName>
</protein>
<name>A0ACC0BZ14_CATRO</name>
<gene>
    <name evidence="1" type="ORF">M9H77_08912</name>
</gene>
<comment type="caution">
    <text evidence="1">The sequence shown here is derived from an EMBL/GenBank/DDBJ whole genome shotgun (WGS) entry which is preliminary data.</text>
</comment>
<evidence type="ECO:0000313" key="1">
    <source>
        <dbReference type="EMBL" id="KAI5677962.1"/>
    </source>
</evidence>
<keyword evidence="2" id="KW-1185">Reference proteome</keyword>